<feature type="region of interest" description="Disordered" evidence="1">
    <location>
        <begin position="271"/>
        <end position="295"/>
    </location>
</feature>
<dbReference type="NCBIfam" id="NF041384">
    <property type="entry name" value="YHS_seleno_dom"/>
    <property type="match status" value="2"/>
</dbReference>
<name>A0ABP8KTD6_9BACT</name>
<accession>A0ABP8KTD6</accession>
<comment type="caution">
    <text evidence="4">The sequence shown here is derived from an EMBL/GenBank/DDBJ whole genome shotgun (WGS) entry which is preliminary data.</text>
</comment>
<evidence type="ECO:0000259" key="3">
    <source>
        <dbReference type="Pfam" id="PF04945"/>
    </source>
</evidence>
<feature type="signal peptide" evidence="2">
    <location>
        <begin position="1"/>
        <end position="17"/>
    </location>
</feature>
<protein>
    <recommendedName>
        <fullName evidence="3">YHS domain-containing protein</fullName>
    </recommendedName>
</protein>
<reference evidence="5" key="1">
    <citation type="journal article" date="2019" name="Int. J. Syst. Evol. Microbiol.">
        <title>The Global Catalogue of Microorganisms (GCM) 10K type strain sequencing project: providing services to taxonomists for standard genome sequencing and annotation.</title>
        <authorList>
            <consortium name="The Broad Institute Genomics Platform"/>
            <consortium name="The Broad Institute Genome Sequencing Center for Infectious Disease"/>
            <person name="Wu L."/>
            <person name="Ma J."/>
        </authorList>
    </citation>
    <scope>NUCLEOTIDE SEQUENCE [LARGE SCALE GENOMIC DNA]</scope>
    <source>
        <strain evidence="5">JCM 17925</strain>
    </source>
</reference>
<gene>
    <name evidence="4" type="ORF">GCM10023187_46410</name>
</gene>
<dbReference type="Proteomes" id="UP001500936">
    <property type="component" value="Unassembled WGS sequence"/>
</dbReference>
<keyword evidence="5" id="KW-1185">Reference proteome</keyword>
<proteinExistence type="predicted"/>
<dbReference type="Pfam" id="PF04945">
    <property type="entry name" value="YHS"/>
    <property type="match status" value="1"/>
</dbReference>
<dbReference type="InterPro" id="IPR007029">
    <property type="entry name" value="YHS_dom"/>
</dbReference>
<organism evidence="4 5">
    <name type="scientific">Nibrella viscosa</name>
    <dbReference type="NCBI Taxonomy" id="1084524"/>
    <lineage>
        <taxon>Bacteria</taxon>
        <taxon>Pseudomonadati</taxon>
        <taxon>Bacteroidota</taxon>
        <taxon>Cytophagia</taxon>
        <taxon>Cytophagales</taxon>
        <taxon>Spirosomataceae</taxon>
        <taxon>Nibrella</taxon>
    </lineage>
</organism>
<evidence type="ECO:0000313" key="4">
    <source>
        <dbReference type="EMBL" id="GAA4415694.1"/>
    </source>
</evidence>
<evidence type="ECO:0000256" key="1">
    <source>
        <dbReference type="SAM" id="MobiDB-lite"/>
    </source>
</evidence>
<keyword evidence="2" id="KW-0732">Signal</keyword>
<feature type="chain" id="PRO_5046218051" description="YHS domain-containing protein" evidence="2">
    <location>
        <begin position="18"/>
        <end position="295"/>
    </location>
</feature>
<dbReference type="EMBL" id="BAABHB010000013">
    <property type="protein sequence ID" value="GAA4415694.1"/>
    <property type="molecule type" value="Genomic_DNA"/>
</dbReference>
<evidence type="ECO:0000256" key="2">
    <source>
        <dbReference type="SAM" id="SignalP"/>
    </source>
</evidence>
<evidence type="ECO:0000313" key="5">
    <source>
        <dbReference type="Proteomes" id="UP001500936"/>
    </source>
</evidence>
<sequence length="295" mass="32954">MYLLSLAALLTGSHAYAQPDNFLNLNADGVILDGYDPVAFFTDNKPVKGSADIQTKHKGAIYYFASADHKKLFESNPDKYEPQFGGYCAYAVSLGRTAPIDVNTFSIVNDRLVIQHNQKAVNGWNKDVQGNLVKADKYWPLVVKNHGKQIRTDEEAQYLENVNGDGVILSGYDPVAYFTDNKPVMGSPDYQSRYDGATYYFASAEHKNLFDAEPAKYQPQYGGYCAYAVSVNKLRPIDPTIFQFVDGRLLLQHTKEAYDLFNKDTDGNTRKADTNWPGLVKKRAGKQKGYDAPAK</sequence>
<feature type="domain" description="YHS" evidence="3">
    <location>
        <begin position="175"/>
        <end position="220"/>
    </location>
</feature>